<feature type="domain" description="Fibronectin type-III" evidence="3">
    <location>
        <begin position="1989"/>
        <end position="2089"/>
    </location>
</feature>
<feature type="domain" description="Fibronectin type-III" evidence="3">
    <location>
        <begin position="2767"/>
        <end position="2862"/>
    </location>
</feature>
<feature type="compositionally biased region" description="Low complexity" evidence="2">
    <location>
        <begin position="905"/>
        <end position="914"/>
    </location>
</feature>
<evidence type="ECO:0000259" key="3">
    <source>
        <dbReference type="PROSITE" id="PS50853"/>
    </source>
</evidence>
<feature type="compositionally biased region" description="Basic and acidic residues" evidence="2">
    <location>
        <begin position="1240"/>
        <end position="1249"/>
    </location>
</feature>
<feature type="compositionally biased region" description="Low complexity" evidence="2">
    <location>
        <begin position="1257"/>
        <end position="1271"/>
    </location>
</feature>
<feature type="compositionally biased region" description="Polar residues" evidence="2">
    <location>
        <begin position="1317"/>
        <end position="1338"/>
    </location>
</feature>
<name>A0A813RNS3_9BILA</name>
<feature type="region of interest" description="Disordered" evidence="2">
    <location>
        <begin position="2975"/>
        <end position="2995"/>
    </location>
</feature>
<feature type="region of interest" description="Disordered" evidence="2">
    <location>
        <begin position="1358"/>
        <end position="1427"/>
    </location>
</feature>
<dbReference type="Pfam" id="PF13290">
    <property type="entry name" value="CHB_HEX_C_1"/>
    <property type="match status" value="1"/>
</dbReference>
<sequence length="2995" mass="341124">MGCGASVTKPSNKSKTSSTSTHQRVTADKPNSEVPNRMASLQGHAPDNHMQADDDTKLVHVINIDNGLISDKKPERIECDDIVEFKIDGKDEYDIIQVYKDGNDYYRVDNGFKLTNIKNRTLKKNRQISFSYDLNQPELELYFCIILSSERETIAKTRKLPKINCEKNCLKLYQSEIKFTLNDTTESQKVYLHKGDTVEVEWATKENYRIEERKFCPVSGGLYTVAQTPNNISNRFSKKGTFKKTFNDFGMSFLFRLTDKNKIHDVIVCIINESYEMKLIEIADNNIQPNIIWIEQNDWIVFDWNTKTKQSVTQIEPFTIDQQKQQSIELKTPGKNFFWPNGTTRRGHMRHQFKEPGIYCYKTATDQIGTIIVEARQNIYHVPVFGENLIHSMNTNDLIQFDWRMDSPNDEPVQLTIDPQSSVVPHAIGGIPEVFNCATHKCTKVEQTLQRHFHTCETLIFNIPQHGVYNFAHSKNRDAPLISIVVENGIDNHRVAYDEHNSFEPNTLIINRNDQVWFDSSSTKVATIYETDEFGNGLEADQPIFHPQENSINYFMKKFSQLGIYYFSTERNDNENNNKENDEQMCPLAIIVIPEVRFHYRSVREQDFDNQSIITNVNDYVIWTFDNIISHNVAHVNSNISLNELIACHDKAVVGRKRKCLGVECIQSGTFFFANPEFERVVGSEDRLIASIIVEPPFSQNSFIIGTRQFTPNVLNIGQNDTVSWVLSTNDSNHRIYVQPRGEEEEIDEDYIIHRRITDFVHNVHHLHTFNKPGEYTIRSNRFQKPATVVVYSQDQIKNQKKRVQEPNLIEDIDSSCPAGTQVHLVCPNRNANMHYTTDGSPPTRFSDAVHDYDPKHGILLEDTGLHVIRAYAAENDKISSTVMTSSPTFVMASAQPEPEPEPPQQLQQQLQQLQQQELQQQPQQQLQQQLQQLQQLQQQPQQQLQQQQPGLLHNAPQEVIDSRNTYEITLSATLQQPNKVYGKINIEPANAINSIDYFELYINDIAQKTHIAPTNLQFSADGFAAGEQYEIYVTAHPKTGVAHGAPISSNKRAFEIKREISNGGPLISLAVSNDPNVLVIQWAHIKDNVSEYIVYVDDTERKILTEKNFNDFYGIQFYGVQQNKTYPLYVEAKIKGMLNINSNTIRKSNTISVTTPLEMTVHNPSKDGYVPYIKINSDTTPTDAHVEESSDRLSSPKLSAQNSSSPSSPLSPTASSRPSVHLLNTNNTTLSTSESIPQKTDKNDDHKTNNLKKKQQSSSSSLITDDTSITKTEHDENTTKPIPKTRKQKSKQQEQNDSNFILSKESKQRAQILLEQLTQSIENRSTPNRPRSQTSLSDDSKRRAQIILVQLTESIENRSKSNPVHLQTSLSDNHDQPLSQRSSKSSHDQPVPQKSSHDPYTDKRPPKPQQRSSKLSKNSIQLNNFEARRVEQTRKAENIPITNPFQHLIPIISSKNNAYGITLYWKKQPQANTDRTENYRIIVDKKPYGGLISPQDEPKFQVNLASGKHECYLEIILKDKNEEILKSNVLNINVSSTGLKSQPQQKKEPLDTFIHKVVEQNDLPIPKLNVQTISPTSIRATWYLDRPIPADVYVAMYEVHIRGKDFSDQITSDESSQQNGYTEHIWNLSHVPLEITGISDQEEYVVFVRALYHVQGLNDTKYLVTKSNEIKTTRIDPLIELLTRPLLQVTRIGLQTAYLSWKLDDSVDQTLIKGYRMILNSKPTEILPPDQHEYELRNLKPGTTNEIQVSVTSHPDFVDEKISEPIRIVCAKRPQPPTIQAIPAEKPFSIRIKWKLDNQDQDEITSFKIFLDGKLHGEIDTNGRHSFKYDFIKLQPDKTYTIYVKSLLGQKKLDGNIYQCDVESNASNELTLKCAAPPKGTTPRVERMHKNGIDIAWDAPTEHGDVKLTGYQILKNGRSIGKSIPLDQRRASIKDLELGGRYAFQVVPITDQPGGTLFRKGEEYDPDRHGHYLPGEKLDVEFAGLVQLPKDLWVEQISGRSAFVCWSPADESTNSNSKPDSYKMSIWNNKDLTRDKPMIMPIKNDQTSVRLKDLQPNTTYELQLEACKKRQHPTTKDSYTVTSVSQELTFVTGAPPDPPSNLHIIACTNTGVRIGFDPFIEHNAEIKILRVQCEPVSSETKARETSIDITPDSTEFILTNLIERTEYNVTIYGITEEYLNENRCRDTSQLPKKLKQSEWLPNKSIPFQTSGCEPSNEIKIRQATIESIKLEWILGKAYGSTELNRQILRWQLERGGEEHNLELDRNIKKAEIPGPLPSGLYKISLDSIFSVKINLEESDDETSRKEISLTTNKSASVRFHTPPTCERPEIYLTGYTKETIDLAWNKPNMFDTIDHPEKNNEQLKVHCQLVGYRIDINKLKHNTIDKDQCRCTLTDCKLGDKYNVQLVAQTMVQNEYMDNTTTDDKENTRKPDETPSEILSIQMLKNEDLLDSFQADFEFNYNDSNEITNNRRNEVTSLGKINVTWEVSDPEKVSHFIIQWRSSKDLRIQEKIVPSNETSCTIESADEKHYYVINIIIVTNEGKRQEYIPLAIPVPGAPDAPKLWLVKTSNTSFTVEWSEPKSYGIPVIGYQLFIAGKKSGDMMAVNLRRFEIPSHINRTYQVNVCAVTNNSQRPHSAMSQTLPVITTPTTDLVPTVYYNNDDGGPTSFDSNIARIIPLQIEPVNEDKLHLDWTSFLHTPTIRAYYIHYTCLNNGDIQAMKVSTRNRHAVLRGLRPGFTYGIIVMAVDKNGGVLYTSDKSTVQMNAPPNAPIVAISERANSHVKLEWRPAPSYGGVTVEGYKIYVNNRLAAILSREQLTYTLTNGIPCDTYTVHVQTLTNDKNILSPMSRAVQFAWPGIKPGSFKRIDDGQTGTITVAWEHPQLEDEMEKIIGYKLYSENALTHAVRCHGEYDAGTHQGTINGLNNGKNIVWLEIQSENYCVRSRPITVMSGRFNTIPNRQIPVDSPKCIGQKQKRFRSIGPNTTTPALRHTQYS</sequence>
<feature type="domain" description="Fibronectin type-III" evidence="3">
    <location>
        <begin position="2099"/>
        <end position="2198"/>
    </location>
</feature>
<evidence type="ECO:0000256" key="1">
    <source>
        <dbReference type="ARBA" id="ARBA00022737"/>
    </source>
</evidence>
<evidence type="ECO:0000256" key="2">
    <source>
        <dbReference type="SAM" id="MobiDB-lite"/>
    </source>
</evidence>
<evidence type="ECO:0000313" key="4">
    <source>
        <dbReference type="EMBL" id="CAF0783460.1"/>
    </source>
</evidence>
<feature type="compositionally biased region" description="Low complexity" evidence="2">
    <location>
        <begin position="1194"/>
        <end position="1236"/>
    </location>
</feature>
<dbReference type="Pfam" id="PF00041">
    <property type="entry name" value="fn3"/>
    <property type="match status" value="2"/>
</dbReference>
<dbReference type="PROSITE" id="PS50853">
    <property type="entry name" value="FN3"/>
    <property type="match status" value="6"/>
</dbReference>
<feature type="domain" description="Fibronectin type-III" evidence="3">
    <location>
        <begin position="1878"/>
        <end position="1969"/>
    </location>
</feature>
<feature type="compositionally biased region" description="Polar residues" evidence="2">
    <location>
        <begin position="1361"/>
        <end position="1384"/>
    </location>
</feature>
<comment type="caution">
    <text evidence="4">The sequence shown here is derived from an EMBL/GenBank/DDBJ whole genome shotgun (WGS) entry which is preliminary data.</text>
</comment>
<reference evidence="4" key="1">
    <citation type="submission" date="2021-02" db="EMBL/GenBank/DDBJ databases">
        <authorList>
            <person name="Nowell W R."/>
        </authorList>
    </citation>
    <scope>NUCLEOTIDE SEQUENCE</scope>
</reference>
<feature type="region of interest" description="Disordered" evidence="2">
    <location>
        <begin position="1169"/>
        <end position="1342"/>
    </location>
</feature>
<feature type="compositionally biased region" description="Low complexity" evidence="2">
    <location>
        <begin position="1"/>
        <end position="21"/>
    </location>
</feature>
<dbReference type="EMBL" id="CAJNOE010000036">
    <property type="protein sequence ID" value="CAF0783460.1"/>
    <property type="molecule type" value="Genomic_DNA"/>
</dbReference>
<dbReference type="Proteomes" id="UP000663860">
    <property type="component" value="Unassembled WGS sequence"/>
</dbReference>
<feature type="compositionally biased region" description="Polar residues" evidence="2">
    <location>
        <begin position="2981"/>
        <end position="2995"/>
    </location>
</feature>
<feature type="compositionally biased region" description="Polar residues" evidence="2">
    <location>
        <begin position="1410"/>
        <end position="1425"/>
    </location>
</feature>
<dbReference type="PANTHER" id="PTHR46708:SF2">
    <property type="entry name" value="FIBRONECTIN TYPE-III DOMAIN-CONTAINING PROTEIN"/>
    <property type="match status" value="1"/>
</dbReference>
<dbReference type="InterPro" id="IPR036116">
    <property type="entry name" value="FN3_sf"/>
</dbReference>
<dbReference type="Gene3D" id="2.60.40.10">
    <property type="entry name" value="Immunoglobulins"/>
    <property type="match status" value="7"/>
</dbReference>
<dbReference type="InterPro" id="IPR059177">
    <property type="entry name" value="GH29D-like_dom"/>
</dbReference>
<feature type="domain" description="Fibronectin type-III" evidence="3">
    <location>
        <begin position="2558"/>
        <end position="2650"/>
    </location>
</feature>
<feature type="domain" description="Fibronectin type-III" evidence="3">
    <location>
        <begin position="2675"/>
        <end position="2765"/>
    </location>
</feature>
<dbReference type="SMART" id="SM00060">
    <property type="entry name" value="FN3"/>
    <property type="match status" value="11"/>
</dbReference>
<organism evidence="4 5">
    <name type="scientific">Adineta steineri</name>
    <dbReference type="NCBI Taxonomy" id="433720"/>
    <lineage>
        <taxon>Eukaryota</taxon>
        <taxon>Metazoa</taxon>
        <taxon>Spiralia</taxon>
        <taxon>Gnathifera</taxon>
        <taxon>Rotifera</taxon>
        <taxon>Eurotatoria</taxon>
        <taxon>Bdelloidea</taxon>
        <taxon>Adinetida</taxon>
        <taxon>Adinetidae</taxon>
        <taxon>Adineta</taxon>
    </lineage>
</organism>
<keyword evidence="1" id="KW-0677">Repeat</keyword>
<dbReference type="PANTHER" id="PTHR46708">
    <property type="entry name" value="TENASCIN"/>
    <property type="match status" value="1"/>
</dbReference>
<evidence type="ECO:0000313" key="5">
    <source>
        <dbReference type="Proteomes" id="UP000663860"/>
    </source>
</evidence>
<dbReference type="InterPro" id="IPR003961">
    <property type="entry name" value="FN3_dom"/>
</dbReference>
<gene>
    <name evidence="4" type="ORF">IZO911_LOCUS5982</name>
</gene>
<dbReference type="InterPro" id="IPR050991">
    <property type="entry name" value="ECM_Regulatory_Proteins"/>
</dbReference>
<dbReference type="SUPFAM" id="SSF49265">
    <property type="entry name" value="Fibronectin type III"/>
    <property type="match status" value="5"/>
</dbReference>
<accession>A0A813RNS3</accession>
<protein>
    <recommendedName>
        <fullName evidence="3">Fibronectin type-III domain-containing protein</fullName>
    </recommendedName>
</protein>
<proteinExistence type="predicted"/>
<dbReference type="CDD" id="cd00063">
    <property type="entry name" value="FN3"/>
    <property type="match status" value="5"/>
</dbReference>
<feature type="region of interest" description="Disordered" evidence="2">
    <location>
        <begin position="1"/>
        <end position="51"/>
    </location>
</feature>
<feature type="compositionally biased region" description="Basic and acidic residues" evidence="2">
    <location>
        <begin position="1396"/>
        <end position="1406"/>
    </location>
</feature>
<feature type="region of interest" description="Disordered" evidence="2">
    <location>
        <begin position="892"/>
        <end position="914"/>
    </location>
</feature>
<dbReference type="InterPro" id="IPR013783">
    <property type="entry name" value="Ig-like_fold"/>
</dbReference>